<sequence length="130" mass="13687">MTHGVDGDVLLLDLPAAPAFLPVLRTATAGLATRLSFGLDAIEDLRLAVDEAAGLMMAAVDNHDASAILNCRFDVTETELLISIGAAGIGSLPPRQSFDWRVLDALTGSVSTELHNGVTTVRLAQPRPRV</sequence>
<gene>
    <name evidence="1" type="ordered locus">Snas_5160</name>
</gene>
<dbReference type="EMBL" id="CP001778">
    <property type="protein sequence ID" value="ADD44795.1"/>
    <property type="molecule type" value="Genomic_DNA"/>
</dbReference>
<evidence type="ECO:0008006" key="3">
    <source>
        <dbReference type="Google" id="ProtNLM"/>
    </source>
</evidence>
<dbReference type="AlphaFoldDB" id="D3QAZ9"/>
<dbReference type="KEGG" id="sna:Snas_5160"/>
<dbReference type="Proteomes" id="UP000000844">
    <property type="component" value="Chromosome"/>
</dbReference>
<protein>
    <recommendedName>
        <fullName evidence="3">Anti-sigma regulatory factor, serine/threonine protein kinase</fullName>
    </recommendedName>
</protein>
<dbReference type="RefSeq" id="WP_013020366.1">
    <property type="nucleotide sequence ID" value="NC_013947.1"/>
</dbReference>
<keyword evidence="2" id="KW-1185">Reference proteome</keyword>
<evidence type="ECO:0000313" key="1">
    <source>
        <dbReference type="EMBL" id="ADD44795.1"/>
    </source>
</evidence>
<accession>D3QAZ9</accession>
<proteinExistence type="predicted"/>
<dbReference type="OrthoDB" id="3694612at2"/>
<reference evidence="1 2" key="1">
    <citation type="journal article" date="2009" name="Stand. Genomic Sci.">
        <title>Complete genome sequence of Stackebrandtia nassauensis type strain (LLR-40K-21).</title>
        <authorList>
            <person name="Munk C."/>
            <person name="Lapidus A."/>
            <person name="Copeland A."/>
            <person name="Jando M."/>
            <person name="Mayilraj S."/>
            <person name="Glavina Del Rio T."/>
            <person name="Nolan M."/>
            <person name="Chen F."/>
            <person name="Lucas S."/>
            <person name="Tice H."/>
            <person name="Cheng J.F."/>
            <person name="Han C."/>
            <person name="Detter J.C."/>
            <person name="Bruce D."/>
            <person name="Goodwin L."/>
            <person name="Chain P."/>
            <person name="Pitluck S."/>
            <person name="Goker M."/>
            <person name="Ovchinikova G."/>
            <person name="Pati A."/>
            <person name="Ivanova N."/>
            <person name="Mavromatis K."/>
            <person name="Chen A."/>
            <person name="Palaniappan K."/>
            <person name="Land M."/>
            <person name="Hauser L."/>
            <person name="Chang Y.J."/>
            <person name="Jeffries C.D."/>
            <person name="Bristow J."/>
            <person name="Eisen J.A."/>
            <person name="Markowitz V."/>
            <person name="Hugenholtz P."/>
            <person name="Kyrpides N.C."/>
            <person name="Klenk H.P."/>
        </authorList>
    </citation>
    <scope>NUCLEOTIDE SEQUENCE [LARGE SCALE GENOMIC DNA]</scope>
    <source>
        <strain evidence="2">DSM 44728 / CIP 108903 / NRRL B-16338 / NBRC 102104 / LLR-40K-21</strain>
    </source>
</reference>
<dbReference type="STRING" id="446470.Snas_5160"/>
<evidence type="ECO:0000313" key="2">
    <source>
        <dbReference type="Proteomes" id="UP000000844"/>
    </source>
</evidence>
<dbReference type="Gene3D" id="3.30.565.10">
    <property type="entry name" value="Histidine kinase-like ATPase, C-terminal domain"/>
    <property type="match status" value="1"/>
</dbReference>
<name>D3QAZ9_STANL</name>
<dbReference type="HOGENOM" id="CLU_116681_1_1_11"/>
<organism evidence="1 2">
    <name type="scientific">Stackebrandtia nassauensis (strain DSM 44728 / CIP 108903 / NRRL B-16338 / NBRC 102104 / LLR-40K-21)</name>
    <dbReference type="NCBI Taxonomy" id="446470"/>
    <lineage>
        <taxon>Bacteria</taxon>
        <taxon>Bacillati</taxon>
        <taxon>Actinomycetota</taxon>
        <taxon>Actinomycetes</taxon>
        <taxon>Glycomycetales</taxon>
        <taxon>Glycomycetaceae</taxon>
        <taxon>Stackebrandtia</taxon>
    </lineage>
</organism>
<dbReference type="InterPro" id="IPR036890">
    <property type="entry name" value="HATPase_C_sf"/>
</dbReference>
<dbReference type="eggNOG" id="COG2172">
    <property type="taxonomic scope" value="Bacteria"/>
</dbReference>